<dbReference type="CDD" id="cd07152">
    <property type="entry name" value="ALDH_BenzADH"/>
    <property type="match status" value="1"/>
</dbReference>
<dbReference type="SUPFAM" id="SSF53720">
    <property type="entry name" value="ALDH-like"/>
    <property type="match status" value="1"/>
</dbReference>
<proteinExistence type="inferred from homology"/>
<dbReference type="InterPro" id="IPR016163">
    <property type="entry name" value="Ald_DH_C"/>
</dbReference>
<dbReference type="Proteomes" id="UP000292445">
    <property type="component" value="Unassembled WGS sequence"/>
</dbReference>
<evidence type="ECO:0000256" key="3">
    <source>
        <dbReference type="ARBA" id="ARBA00023027"/>
    </source>
</evidence>
<name>A0A4Q7ND59_9BURK</name>
<dbReference type="OrthoDB" id="6187633at2"/>
<dbReference type="PANTHER" id="PTHR42986">
    <property type="entry name" value="BENZALDEHYDE DEHYDROGENASE YFMT"/>
    <property type="match status" value="1"/>
</dbReference>
<dbReference type="GO" id="GO:0016620">
    <property type="term" value="F:oxidoreductase activity, acting on the aldehyde or oxo group of donors, NAD or NADP as acceptor"/>
    <property type="evidence" value="ECO:0007669"/>
    <property type="project" value="InterPro"/>
</dbReference>
<evidence type="ECO:0000313" key="5">
    <source>
        <dbReference type="EMBL" id="RZS80982.1"/>
    </source>
</evidence>
<evidence type="ECO:0000256" key="1">
    <source>
        <dbReference type="ARBA" id="ARBA00009986"/>
    </source>
</evidence>
<accession>A0A4Q7ND59</accession>
<evidence type="ECO:0000256" key="2">
    <source>
        <dbReference type="ARBA" id="ARBA00023002"/>
    </source>
</evidence>
<organism evidence="5 6">
    <name type="scientific">Pigmentiphaga kullae</name>
    <dbReference type="NCBI Taxonomy" id="151784"/>
    <lineage>
        <taxon>Bacteria</taxon>
        <taxon>Pseudomonadati</taxon>
        <taxon>Pseudomonadota</taxon>
        <taxon>Betaproteobacteria</taxon>
        <taxon>Burkholderiales</taxon>
        <taxon>Alcaligenaceae</taxon>
        <taxon>Pigmentiphaga</taxon>
    </lineage>
</organism>
<sequence length="488" mass="51017">MSATDLLNPETWTGRLFQGAWTVADGPAYEATDKADGALLACLTLATPATLSASARLAAGAQPAWAAMPHEERAAVFRRAADLIERHRDEAADWIMRETGAIRPKADMELRSALSTLHQSAAMLGEPQGLVFPSAPGKLSYGRRIPHGVVGVIAPSNFPLTLSIRAVAPALATGSAVLLKPDPQTAVSGGLYIARLFEQAGLPAGLLHVLPGGADVGEALCVDPRVRMVAFTGSTAAGRRVGALCGEHLKKVSLELGGKNSLIVLDDADLELAAGCAAFGAWMHQGQICMATGRILAQASIAERLAGLLVEKAGRMKTGDPRQAGVRLGPMINARQLERVDQLVKRTVDAGARLCAGGAADGPFYAATVLDGVRPGMPAFEEEVFGPVALVTPFATEDEAVALANRTEYGLSAAVVSRSVARAMALGRRLRAGLLHINDQTVAGDPRVPFGGVGASGNGGRIGGPANWDEFTQWQWVTVQDQPPPYPF</sequence>
<keyword evidence="2" id="KW-0560">Oxidoreductase</keyword>
<keyword evidence="3" id="KW-0520">NAD</keyword>
<dbReference type="Gene3D" id="3.40.309.10">
    <property type="entry name" value="Aldehyde Dehydrogenase, Chain A, domain 2"/>
    <property type="match status" value="1"/>
</dbReference>
<reference evidence="5 6" key="1">
    <citation type="submission" date="2019-02" db="EMBL/GenBank/DDBJ databases">
        <title>Genomic Encyclopedia of Type Strains, Phase IV (KMG-IV): sequencing the most valuable type-strain genomes for metagenomic binning, comparative biology and taxonomic classification.</title>
        <authorList>
            <person name="Goeker M."/>
        </authorList>
    </citation>
    <scope>NUCLEOTIDE SEQUENCE [LARGE SCALE GENOMIC DNA]</scope>
    <source>
        <strain evidence="5 6">K24</strain>
    </source>
</reference>
<feature type="domain" description="Aldehyde dehydrogenase" evidence="4">
    <location>
        <begin position="21"/>
        <end position="477"/>
    </location>
</feature>
<dbReference type="EMBL" id="SGXC01000002">
    <property type="protein sequence ID" value="RZS80982.1"/>
    <property type="molecule type" value="Genomic_DNA"/>
</dbReference>
<evidence type="ECO:0000259" key="4">
    <source>
        <dbReference type="Pfam" id="PF00171"/>
    </source>
</evidence>
<protein>
    <submittedName>
        <fullName evidence="5">Benzaldehyde dehydrogenase (NAD+)</fullName>
    </submittedName>
</protein>
<keyword evidence="6" id="KW-1185">Reference proteome</keyword>
<dbReference type="RefSeq" id="WP_130358577.1">
    <property type="nucleotide sequence ID" value="NZ_SGXC01000002.1"/>
</dbReference>
<dbReference type="PANTHER" id="PTHR42986:SF1">
    <property type="entry name" value="BENZALDEHYDE DEHYDROGENASE YFMT"/>
    <property type="match status" value="1"/>
</dbReference>
<dbReference type="InterPro" id="IPR016162">
    <property type="entry name" value="Ald_DH_N"/>
</dbReference>
<evidence type="ECO:0000313" key="6">
    <source>
        <dbReference type="Proteomes" id="UP000292445"/>
    </source>
</evidence>
<dbReference type="InterPro" id="IPR016161">
    <property type="entry name" value="Ald_DH/histidinol_DH"/>
</dbReference>
<gene>
    <name evidence="5" type="ORF">EV675_3595</name>
</gene>
<dbReference type="Gene3D" id="3.40.605.10">
    <property type="entry name" value="Aldehyde Dehydrogenase, Chain A, domain 1"/>
    <property type="match status" value="1"/>
</dbReference>
<comment type="caution">
    <text evidence="5">The sequence shown here is derived from an EMBL/GenBank/DDBJ whole genome shotgun (WGS) entry which is preliminary data.</text>
</comment>
<comment type="similarity">
    <text evidence="1">Belongs to the aldehyde dehydrogenase family.</text>
</comment>
<dbReference type="InterPro" id="IPR015590">
    <property type="entry name" value="Aldehyde_DH_dom"/>
</dbReference>
<dbReference type="Pfam" id="PF00171">
    <property type="entry name" value="Aldedh"/>
    <property type="match status" value="1"/>
</dbReference>
<dbReference type="AlphaFoldDB" id="A0A4Q7ND59"/>